<dbReference type="Proteomes" id="UP000821845">
    <property type="component" value="Chromosome 1"/>
</dbReference>
<keyword evidence="2" id="KW-1185">Reference proteome</keyword>
<sequence length="761" mass="84735">MARPRSLVVVVVLTAACVFLAAADEERHADGVGSTEAPSASAETSTVEDIEPLVAEAVSQAFKMGLPVFTQFGSDPNVSSECSAALVKTMLGLRRMEPWAIRMADSNGKPPPGMLQGSVADLGNFDECLDVVVRDFYGDVDFTGQYCSLFVNPKGVPFLRKMIAKFQEQGEMMGASNPMNWLNQDLFFGIQMGICIPSKCSGAELRHMAATLLHRYGFHTVVRGCQVKESRPPKPYQRGLLIFFGVLSIIILLATAYDVARYYLPEEKKKFLPGPLTKVLTAFSVVANTNMLLTTEAASESDSMKLRFIHGMRFWSSSWVILGHTYFLVSVTSLADSLNIIKYHSQAAFLMIANAYPCIQTFLFISGFLVAYNVLKYLKDYKGTLAVPIILLLVRRYIRVTAPVMFLVGVWLLLPLFITGPLFSEYKDILFGQCEKNWWRVLLHINNWVPFFDMCLGHLWYISVDWQIYASLWVIPMLMIRYKRLGFGVLALVVLVTSAVVAIQTRLYDYGPTAIYIDTNINKTIDAGNQVYFKPFAHAGAFCVGVATGYAVLAFGAMKINLLMQAAMWVLSGVIAAVVIFGPFRWYKGAAYDTADALLYAATHRTAWSLSLAWMTFACATGRGGLVNRFLSWAAFVPLSRLSFCAFLMQTVVILSRSMVTRERIHYSHTSMFQDFLFAFMMTYMCAFLLFLAIEAPIGNLEKMLFMGSTKQIAQASQRTKAPHQQPSSGIAAPVEVVMIPHKRADNGMDTDNYDSSKSRL</sequence>
<protein>
    <submittedName>
        <fullName evidence="1">Uncharacterized protein</fullName>
    </submittedName>
</protein>
<evidence type="ECO:0000313" key="2">
    <source>
        <dbReference type="Proteomes" id="UP000821845"/>
    </source>
</evidence>
<dbReference type="EMBL" id="CM023481">
    <property type="protein sequence ID" value="KAH6947263.1"/>
    <property type="molecule type" value="Genomic_DNA"/>
</dbReference>
<accession>A0ACB7TJL7</accession>
<comment type="caution">
    <text evidence="1">The sequence shown here is derived from an EMBL/GenBank/DDBJ whole genome shotgun (WGS) entry which is preliminary data.</text>
</comment>
<reference evidence="1" key="1">
    <citation type="submission" date="2020-05" db="EMBL/GenBank/DDBJ databases">
        <title>Large-scale comparative analyses of tick genomes elucidate their genetic diversity and vector capacities.</title>
        <authorList>
            <person name="Jia N."/>
            <person name="Wang J."/>
            <person name="Shi W."/>
            <person name="Du L."/>
            <person name="Sun Y."/>
            <person name="Zhan W."/>
            <person name="Jiang J."/>
            <person name="Wang Q."/>
            <person name="Zhang B."/>
            <person name="Ji P."/>
            <person name="Sakyi L.B."/>
            <person name="Cui X."/>
            <person name="Yuan T."/>
            <person name="Jiang B."/>
            <person name="Yang W."/>
            <person name="Lam T.T.-Y."/>
            <person name="Chang Q."/>
            <person name="Ding S."/>
            <person name="Wang X."/>
            <person name="Zhu J."/>
            <person name="Ruan X."/>
            <person name="Zhao L."/>
            <person name="Wei J."/>
            <person name="Que T."/>
            <person name="Du C."/>
            <person name="Cheng J."/>
            <person name="Dai P."/>
            <person name="Han X."/>
            <person name="Huang E."/>
            <person name="Gao Y."/>
            <person name="Liu J."/>
            <person name="Shao H."/>
            <person name="Ye R."/>
            <person name="Li L."/>
            <person name="Wei W."/>
            <person name="Wang X."/>
            <person name="Wang C."/>
            <person name="Yang T."/>
            <person name="Huo Q."/>
            <person name="Li W."/>
            <person name="Guo W."/>
            <person name="Chen H."/>
            <person name="Zhou L."/>
            <person name="Ni X."/>
            <person name="Tian J."/>
            <person name="Zhou Y."/>
            <person name="Sheng Y."/>
            <person name="Liu T."/>
            <person name="Pan Y."/>
            <person name="Xia L."/>
            <person name="Li J."/>
            <person name="Zhao F."/>
            <person name="Cao W."/>
        </authorList>
    </citation>
    <scope>NUCLEOTIDE SEQUENCE</scope>
    <source>
        <strain evidence="1">Hyas-2018</strain>
    </source>
</reference>
<name>A0ACB7TJL7_HYAAI</name>
<evidence type="ECO:0000313" key="1">
    <source>
        <dbReference type="EMBL" id="KAH6947263.1"/>
    </source>
</evidence>
<gene>
    <name evidence="1" type="ORF">HPB50_017843</name>
</gene>
<organism evidence="1 2">
    <name type="scientific">Hyalomma asiaticum</name>
    <name type="common">Tick</name>
    <dbReference type="NCBI Taxonomy" id="266040"/>
    <lineage>
        <taxon>Eukaryota</taxon>
        <taxon>Metazoa</taxon>
        <taxon>Ecdysozoa</taxon>
        <taxon>Arthropoda</taxon>
        <taxon>Chelicerata</taxon>
        <taxon>Arachnida</taxon>
        <taxon>Acari</taxon>
        <taxon>Parasitiformes</taxon>
        <taxon>Ixodida</taxon>
        <taxon>Ixodoidea</taxon>
        <taxon>Ixodidae</taxon>
        <taxon>Hyalomminae</taxon>
        <taxon>Hyalomma</taxon>
    </lineage>
</organism>
<proteinExistence type="predicted"/>